<keyword evidence="6 9" id="KW-0234">DNA repair</keyword>
<proteinExistence type="inferred from homology"/>
<dbReference type="Pfam" id="PF09494">
    <property type="entry name" value="Slx4"/>
    <property type="match status" value="1"/>
</dbReference>
<evidence type="ECO:0000256" key="3">
    <source>
        <dbReference type="ARBA" id="ARBA00022553"/>
    </source>
</evidence>
<evidence type="ECO:0000256" key="8">
    <source>
        <dbReference type="ARBA" id="ARBA00029496"/>
    </source>
</evidence>
<dbReference type="EMBL" id="JBAWTH010000005">
    <property type="protein sequence ID" value="KAL2291811.1"/>
    <property type="molecule type" value="Genomic_DNA"/>
</dbReference>
<dbReference type="InterPro" id="IPR027784">
    <property type="entry name" value="Slx4_ascomycetes"/>
</dbReference>
<evidence type="ECO:0000256" key="6">
    <source>
        <dbReference type="ARBA" id="ARBA00023204"/>
    </source>
</evidence>
<dbReference type="InterPro" id="IPR018574">
    <property type="entry name" value="Structure-sp_endonuc_su_Slx4"/>
</dbReference>
<evidence type="ECO:0000313" key="12">
    <source>
        <dbReference type="Proteomes" id="UP001600888"/>
    </source>
</evidence>
<feature type="compositionally biased region" description="Basic and acidic residues" evidence="10">
    <location>
        <begin position="196"/>
        <end position="214"/>
    </location>
</feature>
<feature type="compositionally biased region" description="Basic residues" evidence="10">
    <location>
        <begin position="390"/>
        <end position="403"/>
    </location>
</feature>
<evidence type="ECO:0000256" key="2">
    <source>
        <dbReference type="ARBA" id="ARBA00006661"/>
    </source>
</evidence>
<evidence type="ECO:0000256" key="10">
    <source>
        <dbReference type="SAM" id="MobiDB-lite"/>
    </source>
</evidence>
<keyword evidence="4 9" id="KW-0227">DNA damage</keyword>
<evidence type="ECO:0000313" key="11">
    <source>
        <dbReference type="EMBL" id="KAL2291811.1"/>
    </source>
</evidence>
<feature type="region of interest" description="Disordered" evidence="10">
    <location>
        <begin position="129"/>
        <end position="276"/>
    </location>
</feature>
<dbReference type="CDD" id="cd22999">
    <property type="entry name" value="SAP_SLX4"/>
    <property type="match status" value="1"/>
</dbReference>
<keyword evidence="3 9" id="KW-0597">Phosphoprotein</keyword>
<evidence type="ECO:0000256" key="4">
    <source>
        <dbReference type="ARBA" id="ARBA00022763"/>
    </source>
</evidence>
<evidence type="ECO:0000256" key="9">
    <source>
        <dbReference type="HAMAP-Rule" id="MF_03110"/>
    </source>
</evidence>
<organism evidence="11 12">
    <name type="scientific">Diaporthe vaccinii</name>
    <dbReference type="NCBI Taxonomy" id="105482"/>
    <lineage>
        <taxon>Eukaryota</taxon>
        <taxon>Fungi</taxon>
        <taxon>Dikarya</taxon>
        <taxon>Ascomycota</taxon>
        <taxon>Pezizomycotina</taxon>
        <taxon>Sordariomycetes</taxon>
        <taxon>Sordariomycetidae</taxon>
        <taxon>Diaporthales</taxon>
        <taxon>Diaporthaceae</taxon>
        <taxon>Diaporthe</taxon>
        <taxon>Diaporthe eres species complex</taxon>
    </lineage>
</organism>
<dbReference type="Proteomes" id="UP001600888">
    <property type="component" value="Unassembled WGS sequence"/>
</dbReference>
<feature type="region of interest" description="Disordered" evidence="10">
    <location>
        <begin position="581"/>
        <end position="632"/>
    </location>
</feature>
<accession>A0ABR4FAT5</accession>
<evidence type="ECO:0000256" key="1">
    <source>
        <dbReference type="ARBA" id="ARBA00004123"/>
    </source>
</evidence>
<feature type="compositionally biased region" description="Low complexity" evidence="10">
    <location>
        <begin position="700"/>
        <end position="709"/>
    </location>
</feature>
<comment type="caution">
    <text evidence="11">The sequence shown here is derived from an EMBL/GenBank/DDBJ whole genome shotgun (WGS) entry which is preliminary data.</text>
</comment>
<reference evidence="11 12" key="1">
    <citation type="submission" date="2024-03" db="EMBL/GenBank/DDBJ databases">
        <title>A high-quality draft genome sequence of Diaporthe vaccinii, a causative agent of upright dieback and viscid rot disease in cranberry plants.</title>
        <authorList>
            <person name="Sarrasin M."/>
            <person name="Lang B.F."/>
            <person name="Burger G."/>
        </authorList>
    </citation>
    <scope>NUCLEOTIDE SEQUENCE [LARGE SCALE GENOMIC DNA]</scope>
    <source>
        <strain evidence="11 12">IS7</strain>
    </source>
</reference>
<name>A0ABR4FAT5_9PEZI</name>
<gene>
    <name evidence="9" type="primary">SLX4</name>
    <name evidence="11" type="ORF">FJTKL_11993</name>
</gene>
<dbReference type="HAMAP" id="MF_03110">
    <property type="entry name" value="Endonuc_su_Slx4"/>
    <property type="match status" value="1"/>
</dbReference>
<feature type="compositionally biased region" description="Low complexity" evidence="10">
    <location>
        <begin position="750"/>
        <end position="762"/>
    </location>
</feature>
<sequence>MRFSGWSAALRPSAMARSSFVTTSPGAQTPVERLMMLSSSPLPDITEFATKKPKATALRSGSLAVPIPASASKTFTSAADLLRSAQAGADDSADFIDEPKWPAPKECVTKRARKTTKAPKRVAKEVIVLSSDGATPNGNNDGTNTGPEGNIRDGTEGSPLGSKPWKRYKAPVDLGTTDVSAQAVEPQAKPKTQRKKTGDGETVSKHFSKKDGATKPRPRASTPEPINLEQAVQRRRDWTPPREDNHPEIFPTPFAPSNTNPLHITPGPPSSEHDPLREDIFKNLHDAYAHKVTEQKECAPTNPEPITLGKRKIIEMTSLGQSAKQKPHEVSPIKQKAPKKKPRTITELATAAYAPKPVEPPEDPFQEDSILEYFNVDKNGNVSKTTAGKGKGKTTKVTKKKAPPKQPVLLSPKAAMRQSARQDFVFGTSSQLVREESPTFLRDLQAALRASNVIESENVQSLEGLSRANDLTLESKRRGGELWSVSARDEDGQMVDIEVIDFEGSHFPEDDAVAILDPWKDLPPELPDVSGTETETAEPSLIEIESIPVATSNTSSQPPVPKSHFFLTQPKVTIKAAAAAAANSSNLSSRKPYPPITDLTQEGDAPPPSNQEQSSEDIKQISPEMPRKIQKTRPNYELFTDAKLAKEVSSFGFKAVKSRSGMLALLNQCWESRSRTPITAASFSTGARSPSPKEKKKVPAADPAATSPAPKRPRARTKKADKTTSDPAAATGGDSIASPPKKRGRPRKNASAAAGPSTTTAMAPPPKAQPAVSTPKRRKATTQPRTEIIDSDLDSEDSAGLSSPEKIFTSPGGGAVDMSINEDTEITLDFSPTAQQSVLFNHITKAVTSAPRTTNLENPSWHEKMLMYDPVILEDLAAWLNEGQLTRVGYDGEASPMDVKKWCESRSVCCLWRGTWRGKERKRL</sequence>
<feature type="region of interest" description="Disordered" evidence="10">
    <location>
        <begin position="382"/>
        <end position="406"/>
    </location>
</feature>
<feature type="region of interest" description="Disordered" evidence="10">
    <location>
        <begin position="681"/>
        <end position="815"/>
    </location>
</feature>
<comment type="subunit">
    <text evidence="9">Forms a heterodimer with SLX1.</text>
</comment>
<comment type="function">
    <text evidence="9">Regulatory subunit of the SLX1-SLX4 structure-specific endonuclease that resolves DNA secondary structures generated during DNA repair and recombination. Has endonuclease activity towards branched DNA substrates, introducing single-strand cuts in duplex DNA close to junctions with ss-DNA.</text>
</comment>
<keyword evidence="12" id="KW-1185">Reference proteome</keyword>
<feature type="compositionally biased region" description="Basic and acidic residues" evidence="10">
    <location>
        <begin position="232"/>
        <end position="247"/>
    </location>
</feature>
<keyword evidence="7 9" id="KW-0539">Nucleus</keyword>
<comment type="PTM">
    <text evidence="9">Phosphorylated in response to DNA damage.</text>
</comment>
<feature type="compositionally biased region" description="Low complexity" evidence="10">
    <location>
        <begin position="132"/>
        <end position="149"/>
    </location>
</feature>
<evidence type="ECO:0000256" key="5">
    <source>
        <dbReference type="ARBA" id="ARBA00023172"/>
    </source>
</evidence>
<comment type="subcellular location">
    <subcellularLocation>
        <location evidence="1 9">Nucleus</location>
    </subcellularLocation>
</comment>
<comment type="similarity">
    <text evidence="2 9">Belongs to the SLX4 family.</text>
</comment>
<keyword evidence="5 9" id="KW-0233">DNA recombination</keyword>
<evidence type="ECO:0000256" key="7">
    <source>
        <dbReference type="ARBA" id="ARBA00023242"/>
    </source>
</evidence>
<feature type="region of interest" description="Disordered" evidence="10">
    <location>
        <begin position="320"/>
        <end position="343"/>
    </location>
</feature>
<protein>
    <recommendedName>
        <fullName evidence="8 9">Structure-specific endonuclease subunit SLX4</fullName>
    </recommendedName>
</protein>